<organism evidence="2 3">
    <name type="scientific">Dovyalis caffra</name>
    <dbReference type="NCBI Taxonomy" id="77055"/>
    <lineage>
        <taxon>Eukaryota</taxon>
        <taxon>Viridiplantae</taxon>
        <taxon>Streptophyta</taxon>
        <taxon>Embryophyta</taxon>
        <taxon>Tracheophyta</taxon>
        <taxon>Spermatophyta</taxon>
        <taxon>Magnoliopsida</taxon>
        <taxon>eudicotyledons</taxon>
        <taxon>Gunneridae</taxon>
        <taxon>Pentapetalae</taxon>
        <taxon>rosids</taxon>
        <taxon>fabids</taxon>
        <taxon>Malpighiales</taxon>
        <taxon>Salicaceae</taxon>
        <taxon>Flacourtieae</taxon>
        <taxon>Dovyalis</taxon>
    </lineage>
</organism>
<sequence>HSTTEDKEFFLPSLPISNLSLEKPISPSIFENPPEYPPEPIPQETTNSTLENVRFGKGKVFTKKKIDAPESGRVQESNPNPENELSCSAEQPPMKKPEADDSLFSWQGAVKQSYFSLAVWAHYS</sequence>
<evidence type="ECO:0000313" key="3">
    <source>
        <dbReference type="Proteomes" id="UP001314170"/>
    </source>
</evidence>
<reference evidence="2 3" key="1">
    <citation type="submission" date="2024-01" db="EMBL/GenBank/DDBJ databases">
        <authorList>
            <person name="Waweru B."/>
        </authorList>
    </citation>
    <scope>NUCLEOTIDE SEQUENCE [LARGE SCALE GENOMIC DNA]</scope>
</reference>
<feature type="compositionally biased region" description="Polar residues" evidence="1">
    <location>
        <begin position="74"/>
        <end position="89"/>
    </location>
</feature>
<evidence type="ECO:0000256" key="1">
    <source>
        <dbReference type="SAM" id="MobiDB-lite"/>
    </source>
</evidence>
<keyword evidence="3" id="KW-1185">Reference proteome</keyword>
<proteinExistence type="predicted"/>
<protein>
    <submittedName>
        <fullName evidence="2">Uncharacterized protein</fullName>
    </submittedName>
</protein>
<dbReference type="AlphaFoldDB" id="A0AAV1SIL6"/>
<dbReference type="Proteomes" id="UP001314170">
    <property type="component" value="Unassembled WGS sequence"/>
</dbReference>
<feature type="region of interest" description="Disordered" evidence="1">
    <location>
        <begin position="64"/>
        <end position="100"/>
    </location>
</feature>
<dbReference type="EMBL" id="CAWUPB010001189">
    <property type="protein sequence ID" value="CAK7351715.1"/>
    <property type="molecule type" value="Genomic_DNA"/>
</dbReference>
<feature type="region of interest" description="Disordered" evidence="1">
    <location>
        <begin position="25"/>
        <end position="47"/>
    </location>
</feature>
<name>A0AAV1SIL6_9ROSI</name>
<accession>A0AAV1SIL6</accession>
<feature type="non-terminal residue" evidence="2">
    <location>
        <position position="1"/>
    </location>
</feature>
<comment type="caution">
    <text evidence="2">The sequence shown here is derived from an EMBL/GenBank/DDBJ whole genome shotgun (WGS) entry which is preliminary data.</text>
</comment>
<evidence type="ECO:0000313" key="2">
    <source>
        <dbReference type="EMBL" id="CAK7351715.1"/>
    </source>
</evidence>
<gene>
    <name evidence="2" type="ORF">DCAF_LOCUS23961</name>
</gene>